<dbReference type="SMART" id="SM00043">
    <property type="entry name" value="CY"/>
    <property type="match status" value="1"/>
</dbReference>
<keyword evidence="3" id="KW-0963">Cytoplasm</keyword>
<dbReference type="Proteomes" id="UP000694620">
    <property type="component" value="Chromosome 1"/>
</dbReference>
<keyword evidence="5" id="KW-0789">Thiol protease inhibitor</keyword>
<evidence type="ECO:0000256" key="4">
    <source>
        <dbReference type="ARBA" id="ARBA00022690"/>
    </source>
</evidence>
<evidence type="ECO:0000313" key="9">
    <source>
        <dbReference type="Ensembl" id="ENSECRP00000002424.1"/>
    </source>
</evidence>
<dbReference type="InterPro" id="IPR046350">
    <property type="entry name" value="Cystatin_sf"/>
</dbReference>
<dbReference type="InterPro" id="IPR001713">
    <property type="entry name" value="Prot_inh_stefin"/>
</dbReference>
<evidence type="ECO:0000259" key="8">
    <source>
        <dbReference type="SMART" id="SM00043"/>
    </source>
</evidence>
<dbReference type="PANTHER" id="PTHR11414:SF21">
    <property type="entry name" value="CYSTATIN 14A, TANDEM DUPLICATE 1-RELATED"/>
    <property type="match status" value="1"/>
</dbReference>
<evidence type="ECO:0000256" key="6">
    <source>
        <dbReference type="ARBA" id="ARBA00040677"/>
    </source>
</evidence>
<reference evidence="9" key="1">
    <citation type="submission" date="2021-06" db="EMBL/GenBank/DDBJ databases">
        <authorList>
            <consortium name="Wellcome Sanger Institute Data Sharing"/>
        </authorList>
    </citation>
    <scope>NUCLEOTIDE SEQUENCE [LARGE SCALE GENOMIC DNA]</scope>
</reference>
<evidence type="ECO:0000256" key="1">
    <source>
        <dbReference type="ARBA" id="ARBA00004496"/>
    </source>
</evidence>
<proteinExistence type="inferred from homology"/>
<comment type="similarity">
    <text evidence="2">Belongs to the cystatin family.</text>
</comment>
<dbReference type="CDD" id="cd00042">
    <property type="entry name" value="CY"/>
    <property type="match status" value="1"/>
</dbReference>
<dbReference type="PANTHER" id="PTHR11414">
    <property type="entry name" value="CYSTATIN FAMILY MEMBER"/>
    <property type="match status" value="1"/>
</dbReference>
<organism evidence="9 10">
    <name type="scientific">Erpetoichthys calabaricus</name>
    <name type="common">Rope fish</name>
    <name type="synonym">Calamoichthys calabaricus</name>
    <dbReference type="NCBI Taxonomy" id="27687"/>
    <lineage>
        <taxon>Eukaryota</taxon>
        <taxon>Metazoa</taxon>
        <taxon>Chordata</taxon>
        <taxon>Craniata</taxon>
        <taxon>Vertebrata</taxon>
        <taxon>Euteleostomi</taxon>
        <taxon>Actinopterygii</taxon>
        <taxon>Polypteriformes</taxon>
        <taxon>Polypteridae</taxon>
        <taxon>Erpetoichthys</taxon>
    </lineage>
</organism>
<accession>A0A8C4RIV8</accession>
<dbReference type="AlphaFoldDB" id="A0A8C4RIV8"/>
<dbReference type="Pfam" id="PF00031">
    <property type="entry name" value="Cystatin"/>
    <property type="match status" value="1"/>
</dbReference>
<evidence type="ECO:0000256" key="2">
    <source>
        <dbReference type="ARBA" id="ARBA00009403"/>
    </source>
</evidence>
<name>A0A8C4RIV8_ERPCA</name>
<keyword evidence="10" id="KW-1185">Reference proteome</keyword>
<dbReference type="PRINTS" id="PR00295">
    <property type="entry name" value="STEFINA"/>
</dbReference>
<reference evidence="9" key="3">
    <citation type="submission" date="2025-09" db="UniProtKB">
        <authorList>
            <consortium name="Ensembl"/>
        </authorList>
    </citation>
    <scope>IDENTIFICATION</scope>
</reference>
<dbReference type="InterPro" id="IPR000010">
    <property type="entry name" value="Cystatin_dom"/>
</dbReference>
<dbReference type="Ensembl" id="ENSECRT00000002454.1">
    <property type="protein sequence ID" value="ENSECRP00000002424.1"/>
    <property type="gene ID" value="ENSECRG00000001658.1"/>
</dbReference>
<dbReference type="GeneID" id="114664714"/>
<protein>
    <recommendedName>
        <fullName evidence="6">Cystatin-B</fullName>
    </recommendedName>
    <alternativeName>
        <fullName evidence="7">Stefin-B</fullName>
    </alternativeName>
</protein>
<dbReference type="SUPFAM" id="SSF54403">
    <property type="entry name" value="Cystatin/monellin"/>
    <property type="match status" value="1"/>
</dbReference>
<evidence type="ECO:0000256" key="5">
    <source>
        <dbReference type="ARBA" id="ARBA00022704"/>
    </source>
</evidence>
<dbReference type="GO" id="GO:0004869">
    <property type="term" value="F:cysteine-type endopeptidase inhibitor activity"/>
    <property type="evidence" value="ECO:0007669"/>
    <property type="project" value="UniProtKB-KW"/>
</dbReference>
<dbReference type="GeneTree" id="ENSGT01030000235167"/>
<gene>
    <name evidence="9" type="primary">LOC114664714</name>
</gene>
<evidence type="ECO:0000313" key="10">
    <source>
        <dbReference type="Proteomes" id="UP000694620"/>
    </source>
</evidence>
<dbReference type="RefSeq" id="XP_028674782.1">
    <property type="nucleotide sequence ID" value="XM_028818949.2"/>
</dbReference>
<keyword evidence="4" id="KW-0646">Protease inhibitor</keyword>
<comment type="subcellular location">
    <subcellularLocation>
        <location evidence="1">Cytoplasm</location>
    </subcellularLocation>
</comment>
<feature type="domain" description="Cystatin" evidence="8">
    <location>
        <begin position="3"/>
        <end position="99"/>
    </location>
</feature>
<dbReference type="FunFam" id="3.10.450.10:FF:000001">
    <property type="entry name" value="Cystatin-A"/>
    <property type="match status" value="1"/>
</dbReference>
<reference evidence="9" key="2">
    <citation type="submission" date="2025-08" db="UniProtKB">
        <authorList>
            <consortium name="Ensembl"/>
        </authorList>
    </citation>
    <scope>IDENTIFICATION</scope>
</reference>
<sequence>MDEVCGGWTAVKPADDHVKAICNQAQHDVEKQEGKHYQEFLALKYRSQLVNGTNYLIEVQVAHNECLHLKIHQSLPCYGNQTKVTGVQKKKPSDELHVF</sequence>
<evidence type="ECO:0000256" key="3">
    <source>
        <dbReference type="ARBA" id="ARBA00022490"/>
    </source>
</evidence>
<dbReference type="GO" id="GO:0005829">
    <property type="term" value="C:cytosol"/>
    <property type="evidence" value="ECO:0007669"/>
    <property type="project" value="TreeGrafter"/>
</dbReference>
<dbReference type="Gene3D" id="3.10.450.10">
    <property type="match status" value="1"/>
</dbReference>
<evidence type="ECO:0000256" key="7">
    <source>
        <dbReference type="ARBA" id="ARBA00041437"/>
    </source>
</evidence>
<dbReference type="GO" id="GO:0071220">
    <property type="term" value="P:cellular response to bacterial lipoprotein"/>
    <property type="evidence" value="ECO:0007669"/>
    <property type="project" value="UniProtKB-ARBA"/>
</dbReference>